<accession>A0A6V7D6J8</accession>
<organism evidence="1">
    <name type="scientific">Xanthomonas hortorum pv. pelargonii</name>
    <dbReference type="NCBI Taxonomy" id="453602"/>
    <lineage>
        <taxon>Bacteria</taxon>
        <taxon>Pseudomonadati</taxon>
        <taxon>Pseudomonadota</taxon>
        <taxon>Gammaproteobacteria</taxon>
        <taxon>Lysobacterales</taxon>
        <taxon>Lysobacteraceae</taxon>
        <taxon>Xanthomonas</taxon>
    </lineage>
</organism>
<dbReference type="AlphaFoldDB" id="A0A6V7D6J8"/>
<reference evidence="1" key="1">
    <citation type="submission" date="2020-07" db="EMBL/GenBank/DDBJ databases">
        <authorList>
            <person name="Pothier F. J."/>
        </authorList>
    </citation>
    <scope>NUCLEOTIDE SEQUENCE</scope>
    <source>
        <strain evidence="1">CFBP 2533</strain>
    </source>
</reference>
<protein>
    <submittedName>
        <fullName evidence="1">Uncharacterized protein</fullName>
    </submittedName>
</protein>
<name>A0A6V7D6J8_9XANT</name>
<dbReference type="EMBL" id="LR828261">
    <property type="protein sequence ID" value="CAD0327857.1"/>
    <property type="molecule type" value="Genomic_DNA"/>
</dbReference>
<gene>
    <name evidence="1" type="ORF">CFBP2533_20000</name>
</gene>
<dbReference type="EMBL" id="LR828261">
    <property type="protein sequence ID" value="CAD0327868.1"/>
    <property type="molecule type" value="Genomic_DNA"/>
</dbReference>
<proteinExistence type="predicted"/>
<evidence type="ECO:0000313" key="1">
    <source>
        <dbReference type="EMBL" id="CAD0327868.1"/>
    </source>
</evidence>
<sequence length="37" mass="3859">MSAACLRASSRCLIVNGGACRRIVARRVAAPTLEITA</sequence>